<protein>
    <recommendedName>
        <fullName evidence="3">Bacteroides conjugative transposon TraN protein</fullName>
    </recommendedName>
</protein>
<organism evidence="1 2">
    <name type="scientific">Flaviramulus basaltis</name>
    <dbReference type="NCBI Taxonomy" id="369401"/>
    <lineage>
        <taxon>Bacteria</taxon>
        <taxon>Pseudomonadati</taxon>
        <taxon>Bacteroidota</taxon>
        <taxon>Flavobacteriia</taxon>
        <taxon>Flavobacteriales</taxon>
        <taxon>Flavobacteriaceae</taxon>
        <taxon>Flaviramulus</taxon>
    </lineage>
</organism>
<evidence type="ECO:0000313" key="1">
    <source>
        <dbReference type="EMBL" id="SFZ89506.1"/>
    </source>
</evidence>
<accession>A0A1K2IB55</accession>
<sequence length="264" mass="30682">MKAYIIITVIIFSNYLRAQKPLDTIYANESKNVALFFPESIRQGITGANHFVFTYNREKEQSFGLLQATPGIESNLLAITKNGKIYSYILKYKKQLGELNYFITEEESIGMEYPTTIEQSPILKSQSLHKNRVKYFQKFSGYLLKSRDVSIVTDRNKGLKLQLQKITYNGSEVYLVFGVKNNSEIDFEVGYLKVFRVNGNNRRKASYQRLEQEIVYEHSMPNVVEKDKSNRFVIVFPKFVLGKNEKLEIELQELNGDRKLLLKN</sequence>
<gene>
    <name evidence="1" type="ORF">SAMN05428642_101343</name>
</gene>
<dbReference type="OrthoDB" id="1451423at2"/>
<dbReference type="Proteomes" id="UP000182544">
    <property type="component" value="Unassembled WGS sequence"/>
</dbReference>
<evidence type="ECO:0000313" key="2">
    <source>
        <dbReference type="Proteomes" id="UP000182544"/>
    </source>
</evidence>
<dbReference type="EMBL" id="FPKV01000001">
    <property type="protein sequence ID" value="SFZ89506.1"/>
    <property type="molecule type" value="Genomic_DNA"/>
</dbReference>
<keyword evidence="2" id="KW-1185">Reference proteome</keyword>
<dbReference type="RefSeq" id="WP_072399985.1">
    <property type="nucleotide sequence ID" value="NZ_FPKV01000001.1"/>
</dbReference>
<dbReference type="STRING" id="369401.SAMN05428642_101343"/>
<proteinExistence type="predicted"/>
<name>A0A1K2IB55_9FLAO</name>
<dbReference type="Pfam" id="PF13595">
    <property type="entry name" value="DUF4138"/>
    <property type="match status" value="1"/>
</dbReference>
<reference evidence="1 2" key="1">
    <citation type="submission" date="2016-10" db="EMBL/GenBank/DDBJ databases">
        <authorList>
            <person name="de Groot N.N."/>
        </authorList>
    </citation>
    <scope>NUCLEOTIDE SEQUENCE [LARGE SCALE GENOMIC DNA]</scope>
    <source>
        <strain evidence="1 2">DSM 18180</strain>
    </source>
</reference>
<dbReference type="AlphaFoldDB" id="A0A1K2IB55"/>
<dbReference type="InterPro" id="IPR022298">
    <property type="entry name" value="Conjug_transposon_TraN"/>
</dbReference>
<evidence type="ECO:0008006" key="3">
    <source>
        <dbReference type="Google" id="ProtNLM"/>
    </source>
</evidence>